<dbReference type="NCBIfam" id="TIGR01730">
    <property type="entry name" value="RND_mfp"/>
    <property type="match status" value="1"/>
</dbReference>
<evidence type="ECO:0000313" key="2">
    <source>
        <dbReference type="EMBL" id="ADQ79703.1"/>
    </source>
</evidence>
<dbReference type="EMBL" id="CP002345">
    <property type="protein sequence ID" value="ADQ79703.1"/>
    <property type="molecule type" value="Genomic_DNA"/>
</dbReference>
<dbReference type="InterPro" id="IPR006143">
    <property type="entry name" value="RND_pump_MFP"/>
</dbReference>
<reference evidence="2 3" key="2">
    <citation type="journal article" date="2011" name="Stand. Genomic Sci.">
        <title>Complete genome sequence of Paludibacter propionicigenes type strain (WB4).</title>
        <authorList>
            <person name="Gronow S."/>
            <person name="Munk C."/>
            <person name="Lapidus A."/>
            <person name="Nolan M."/>
            <person name="Lucas S."/>
            <person name="Hammon N."/>
            <person name="Deshpande S."/>
            <person name="Cheng J.F."/>
            <person name="Tapia R."/>
            <person name="Han C."/>
            <person name="Goodwin L."/>
            <person name="Pitluck S."/>
            <person name="Liolios K."/>
            <person name="Ivanova N."/>
            <person name="Mavromatis K."/>
            <person name="Mikhailova N."/>
            <person name="Pati A."/>
            <person name="Chen A."/>
            <person name="Palaniappan K."/>
            <person name="Land M."/>
            <person name="Hauser L."/>
            <person name="Chang Y.J."/>
            <person name="Jeffries C.D."/>
            <person name="Brambilla E."/>
            <person name="Rohde M."/>
            <person name="Goker M."/>
            <person name="Detter J.C."/>
            <person name="Woyke T."/>
            <person name="Bristow J."/>
            <person name="Eisen J.A."/>
            <person name="Markowitz V."/>
            <person name="Hugenholtz P."/>
            <person name="Kyrpides N.C."/>
            <person name="Klenk H.P."/>
        </authorList>
    </citation>
    <scope>NUCLEOTIDE SEQUENCE [LARGE SCALE GENOMIC DNA]</scope>
    <source>
        <strain evidence="3">DSM 17365 / JCM 13257 / WB4</strain>
    </source>
</reference>
<keyword evidence="3" id="KW-1185">Reference proteome</keyword>
<dbReference type="PROSITE" id="PS51257">
    <property type="entry name" value="PROKAR_LIPOPROTEIN"/>
    <property type="match status" value="1"/>
</dbReference>
<comment type="similarity">
    <text evidence="1">Belongs to the membrane fusion protein (MFP) (TC 8.A.1) family.</text>
</comment>
<dbReference type="OrthoDB" id="1522646at2"/>
<dbReference type="GO" id="GO:0015562">
    <property type="term" value="F:efflux transmembrane transporter activity"/>
    <property type="evidence" value="ECO:0007669"/>
    <property type="project" value="TreeGrafter"/>
</dbReference>
<evidence type="ECO:0000256" key="1">
    <source>
        <dbReference type="ARBA" id="ARBA00009477"/>
    </source>
</evidence>
<dbReference type="KEGG" id="ppn:Palpr_1558"/>
<gene>
    <name evidence="2" type="ordered locus">Palpr_1558</name>
</gene>
<dbReference type="HOGENOM" id="CLU_018816_1_2_10"/>
<name>E4T4Q9_PALPW</name>
<dbReference type="Gene3D" id="2.40.30.170">
    <property type="match status" value="1"/>
</dbReference>
<dbReference type="SUPFAM" id="SSF111369">
    <property type="entry name" value="HlyD-like secretion proteins"/>
    <property type="match status" value="1"/>
</dbReference>
<accession>E4T4Q9</accession>
<dbReference type="STRING" id="694427.Palpr_1558"/>
<organism evidence="2 3">
    <name type="scientific">Paludibacter propionicigenes (strain DSM 17365 / JCM 13257 / WB4)</name>
    <dbReference type="NCBI Taxonomy" id="694427"/>
    <lineage>
        <taxon>Bacteria</taxon>
        <taxon>Pseudomonadati</taxon>
        <taxon>Bacteroidota</taxon>
        <taxon>Bacteroidia</taxon>
        <taxon>Bacteroidales</taxon>
        <taxon>Paludibacteraceae</taxon>
        <taxon>Paludibacter</taxon>
    </lineage>
</organism>
<protein>
    <submittedName>
        <fullName evidence="2">Efflux transporter, RND family, MFP subunit</fullName>
    </submittedName>
</protein>
<dbReference type="eggNOG" id="COG0845">
    <property type="taxonomic scope" value="Bacteria"/>
</dbReference>
<proteinExistence type="inferred from homology"/>
<dbReference type="Gene3D" id="1.10.287.470">
    <property type="entry name" value="Helix hairpin bin"/>
    <property type="match status" value="1"/>
</dbReference>
<sequence length="354" mass="39049">MKNFTIPLFLIGLLVLGGACSSKPKEAKAEQVKTKLAEEQTQVKAMKLVKTAFAREILANGTVAAVRKADLYFQTNEVVTRIFVKNGDRVLKGQKIASLDLFKLNNALQQASDNWEKSKLELQNVLIGQGYSVKDSTKIPKEVMRIAKTRSNYEQNRIQHELSAYNLKNAVLYAPFNGVVANLLSKEHNQPTSGQPFCTIVDNASPEVIFQVLENELPMISVGDRVVVSPFSVANYNGPGRIVEINPVVDKNGMVRVKATIQASTKLFDGMNVNVRVQKTLPNQLVIPKKALVLRTNRQVVFTLHAGKSMWNYVKTGLENATGFIVTEGLNEGDSVIYDGNINLAHEAPVSVIK</sequence>
<dbReference type="AlphaFoldDB" id="E4T4Q9"/>
<reference key="1">
    <citation type="submission" date="2010-11" db="EMBL/GenBank/DDBJ databases">
        <title>The complete genome of Paludibacter propionicigenes DSM 17365.</title>
        <authorList>
            <consortium name="US DOE Joint Genome Institute (JGI-PGF)"/>
            <person name="Lucas S."/>
            <person name="Copeland A."/>
            <person name="Lapidus A."/>
            <person name="Bruce D."/>
            <person name="Goodwin L."/>
            <person name="Pitluck S."/>
            <person name="Kyrpides N."/>
            <person name="Mavromatis K."/>
            <person name="Ivanova N."/>
            <person name="Munk A.C."/>
            <person name="Brettin T."/>
            <person name="Detter J.C."/>
            <person name="Han C."/>
            <person name="Tapia R."/>
            <person name="Land M."/>
            <person name="Hauser L."/>
            <person name="Markowitz V."/>
            <person name="Cheng J.-F."/>
            <person name="Hugenholtz P."/>
            <person name="Woyke T."/>
            <person name="Wu D."/>
            <person name="Gronow S."/>
            <person name="Wellnitz S."/>
            <person name="Brambilla E."/>
            <person name="Klenk H.-P."/>
            <person name="Eisen J.A."/>
        </authorList>
    </citation>
    <scope>NUCLEOTIDE SEQUENCE</scope>
    <source>
        <strain>WB4</strain>
    </source>
</reference>
<evidence type="ECO:0000313" key="3">
    <source>
        <dbReference type="Proteomes" id="UP000008718"/>
    </source>
</evidence>
<dbReference type="Proteomes" id="UP000008718">
    <property type="component" value="Chromosome"/>
</dbReference>
<dbReference type="PANTHER" id="PTHR30469">
    <property type="entry name" value="MULTIDRUG RESISTANCE PROTEIN MDTA"/>
    <property type="match status" value="1"/>
</dbReference>
<dbReference type="PANTHER" id="PTHR30469:SF38">
    <property type="entry name" value="HLYD FAMILY SECRETION PROTEIN"/>
    <property type="match status" value="1"/>
</dbReference>
<dbReference type="Gene3D" id="2.40.420.20">
    <property type="match status" value="1"/>
</dbReference>
<dbReference type="GO" id="GO:1990281">
    <property type="term" value="C:efflux pump complex"/>
    <property type="evidence" value="ECO:0007669"/>
    <property type="project" value="TreeGrafter"/>
</dbReference>
<dbReference type="Gene3D" id="2.40.50.100">
    <property type="match status" value="1"/>
</dbReference>
<dbReference type="RefSeq" id="WP_013445072.1">
    <property type="nucleotide sequence ID" value="NC_014734.1"/>
</dbReference>